<dbReference type="Gene3D" id="2.60.120.10">
    <property type="entry name" value="Jelly Rolls"/>
    <property type="match status" value="1"/>
</dbReference>
<dbReference type="SUPFAM" id="SSF46785">
    <property type="entry name" value="Winged helix' DNA-binding domain"/>
    <property type="match status" value="1"/>
</dbReference>
<dbReference type="InterPro" id="IPR036388">
    <property type="entry name" value="WH-like_DNA-bd_sf"/>
</dbReference>
<dbReference type="PROSITE" id="PS51063">
    <property type="entry name" value="HTH_CRP_2"/>
    <property type="match status" value="1"/>
</dbReference>
<keyword evidence="2" id="KW-0238">DNA-binding</keyword>
<evidence type="ECO:0000313" key="6">
    <source>
        <dbReference type="EMBL" id="BFG70965.1"/>
    </source>
</evidence>
<dbReference type="Pfam" id="PF13545">
    <property type="entry name" value="HTH_Crp_2"/>
    <property type="match status" value="1"/>
</dbReference>
<dbReference type="AlphaFoldDB" id="A0AAT9GJW3"/>
<dbReference type="EMBL" id="AP029612">
    <property type="protein sequence ID" value="BFG70965.1"/>
    <property type="molecule type" value="Genomic_DNA"/>
</dbReference>
<dbReference type="GO" id="GO:0003677">
    <property type="term" value="F:DNA binding"/>
    <property type="evidence" value="ECO:0007669"/>
    <property type="project" value="UniProtKB-KW"/>
</dbReference>
<dbReference type="GO" id="GO:0006355">
    <property type="term" value="P:regulation of DNA-templated transcription"/>
    <property type="evidence" value="ECO:0007669"/>
    <property type="project" value="InterPro"/>
</dbReference>
<protein>
    <submittedName>
        <fullName evidence="6">Crp/Fnr family transcriptional regulator</fullName>
    </submittedName>
</protein>
<proteinExistence type="predicted"/>
<sequence>MVPIDIIREHFPFFEKDLQEQIAEAGDVREFDAGEILMKTGQNIRSTMLVISGLIKIFREDEDGNEFFMYYLQPGQACALSMVCAIKQETSQIMAKTSAKTEVITIPLSFMDQWMAGYKTWYHFVVSSYRDRFEDMLQTIDHIAFRNMDERLVFYLQQHQNTLKSNIVSVSFTEIAQELNSSREVISRLMKKLAEKGMIKQHKSHIEIINLQKLLS</sequence>
<name>A0AAT9GJW3_9BACT</name>
<dbReference type="InterPro" id="IPR018490">
    <property type="entry name" value="cNMP-bd_dom_sf"/>
</dbReference>
<dbReference type="Gene3D" id="1.10.10.10">
    <property type="entry name" value="Winged helix-like DNA-binding domain superfamily/Winged helix DNA-binding domain"/>
    <property type="match status" value="1"/>
</dbReference>
<evidence type="ECO:0000256" key="3">
    <source>
        <dbReference type="ARBA" id="ARBA00023163"/>
    </source>
</evidence>
<feature type="domain" description="Cyclic nucleotide-binding" evidence="4">
    <location>
        <begin position="10"/>
        <end position="76"/>
    </location>
</feature>
<evidence type="ECO:0000259" key="4">
    <source>
        <dbReference type="PROSITE" id="PS50042"/>
    </source>
</evidence>
<dbReference type="SUPFAM" id="SSF51206">
    <property type="entry name" value="cAMP-binding domain-like"/>
    <property type="match status" value="1"/>
</dbReference>
<feature type="domain" description="HTH crp-type" evidence="5">
    <location>
        <begin position="146"/>
        <end position="212"/>
    </location>
</feature>
<dbReference type="RefSeq" id="WP_353548602.1">
    <property type="nucleotide sequence ID" value="NZ_AP029612.1"/>
</dbReference>
<reference evidence="6" key="1">
    <citation type="submission" date="2024-02" db="EMBL/GenBank/DDBJ databases">
        <title>Sediminibacterium planktonica sp. nov. and Sediminibacterium longus sp. nov., isolated from surface lake and river water.</title>
        <authorList>
            <person name="Watanabe K."/>
            <person name="Takemine S."/>
            <person name="Ishii Y."/>
            <person name="Ogata Y."/>
            <person name="Shindo C."/>
            <person name="Suda W."/>
        </authorList>
    </citation>
    <scope>NUCLEOTIDE SEQUENCE</scope>
    <source>
        <strain evidence="6">KACHI17</strain>
    </source>
</reference>
<dbReference type="InterPro" id="IPR014710">
    <property type="entry name" value="RmlC-like_jellyroll"/>
</dbReference>
<dbReference type="InterPro" id="IPR036390">
    <property type="entry name" value="WH_DNA-bd_sf"/>
</dbReference>
<dbReference type="PROSITE" id="PS50042">
    <property type="entry name" value="CNMP_BINDING_3"/>
    <property type="match status" value="1"/>
</dbReference>
<keyword evidence="3" id="KW-0804">Transcription</keyword>
<dbReference type="InterPro" id="IPR012318">
    <property type="entry name" value="HTH_CRP"/>
</dbReference>
<dbReference type="InterPro" id="IPR000595">
    <property type="entry name" value="cNMP-bd_dom"/>
</dbReference>
<gene>
    <name evidence="6" type="ORF">KACHI17_18460</name>
</gene>
<evidence type="ECO:0000259" key="5">
    <source>
        <dbReference type="PROSITE" id="PS51063"/>
    </source>
</evidence>
<keyword evidence="1" id="KW-0805">Transcription regulation</keyword>
<dbReference type="Pfam" id="PF00027">
    <property type="entry name" value="cNMP_binding"/>
    <property type="match status" value="1"/>
</dbReference>
<accession>A0AAT9GJW3</accession>
<evidence type="ECO:0000256" key="1">
    <source>
        <dbReference type="ARBA" id="ARBA00023015"/>
    </source>
</evidence>
<dbReference type="SMART" id="SM00419">
    <property type="entry name" value="HTH_CRP"/>
    <property type="match status" value="1"/>
</dbReference>
<organism evidence="6">
    <name type="scientific">Sediminibacterium sp. KACHI17</name>
    <dbReference type="NCBI Taxonomy" id="1751071"/>
    <lineage>
        <taxon>Bacteria</taxon>
        <taxon>Pseudomonadati</taxon>
        <taxon>Bacteroidota</taxon>
        <taxon>Chitinophagia</taxon>
        <taxon>Chitinophagales</taxon>
        <taxon>Chitinophagaceae</taxon>
        <taxon>Sediminibacterium</taxon>
    </lineage>
</organism>
<dbReference type="CDD" id="cd00038">
    <property type="entry name" value="CAP_ED"/>
    <property type="match status" value="1"/>
</dbReference>
<evidence type="ECO:0000256" key="2">
    <source>
        <dbReference type="ARBA" id="ARBA00023125"/>
    </source>
</evidence>